<dbReference type="RefSeq" id="WP_123218838.1">
    <property type="nucleotide sequence ID" value="NZ_JACHYQ010000001.1"/>
</dbReference>
<accession>A0A3N0IJ73</accession>
<keyword evidence="1" id="KW-0732">Signal</keyword>
<protein>
    <recommendedName>
        <fullName evidence="4">S4A5 electrogenic sodium bicarbonate cotransporter 4</fullName>
    </recommendedName>
</protein>
<evidence type="ECO:0008006" key="4">
    <source>
        <dbReference type="Google" id="ProtNLM"/>
    </source>
</evidence>
<evidence type="ECO:0000313" key="2">
    <source>
        <dbReference type="EMBL" id="RNM37041.1"/>
    </source>
</evidence>
<proteinExistence type="predicted"/>
<evidence type="ECO:0000256" key="1">
    <source>
        <dbReference type="SAM" id="SignalP"/>
    </source>
</evidence>
<organism evidence="2 3">
    <name type="scientific">Slackia isoflavoniconvertens</name>
    <dbReference type="NCBI Taxonomy" id="572010"/>
    <lineage>
        <taxon>Bacteria</taxon>
        <taxon>Bacillati</taxon>
        <taxon>Actinomycetota</taxon>
        <taxon>Coriobacteriia</taxon>
        <taxon>Eggerthellales</taxon>
        <taxon>Eggerthellaceae</taxon>
        <taxon>Slackia</taxon>
    </lineage>
</organism>
<feature type="chain" id="PRO_5018154679" description="S4A5 electrogenic sodium bicarbonate cotransporter 4" evidence="1">
    <location>
        <begin position="38"/>
        <end position="159"/>
    </location>
</feature>
<sequence>MTKKTEGLRVGPITLVTLIAALLLAVLAVLCATTANAQATMANRQATSLTEAYAIDSCGQRMVAGIEESLSQGDVAAALTTAKLDAIANNAKAADGACDLNIESEYDGSTVSFTISAPSGKTLCAKVTRENASVSVEEWKLTTAQETPQDELWSSNNTK</sequence>
<evidence type="ECO:0000313" key="3">
    <source>
        <dbReference type="Proteomes" id="UP000271472"/>
    </source>
</evidence>
<feature type="signal peptide" evidence="1">
    <location>
        <begin position="1"/>
        <end position="37"/>
    </location>
</feature>
<dbReference type="GeneID" id="98662643"/>
<name>A0A3N0IJ73_9ACTN</name>
<dbReference type="Proteomes" id="UP000271472">
    <property type="component" value="Unassembled WGS sequence"/>
</dbReference>
<dbReference type="AlphaFoldDB" id="A0A3N0IJ73"/>
<gene>
    <name evidence="2" type="ORF">DMP05_01405</name>
</gene>
<reference evidence="3" key="1">
    <citation type="submission" date="2018-05" db="EMBL/GenBank/DDBJ databases">
        <title>Genome Sequencing of selected type strains of the family Eggerthellaceae.</title>
        <authorList>
            <person name="Danylec N."/>
            <person name="Stoll D.A."/>
            <person name="Doetsch A."/>
            <person name="Huch M."/>
        </authorList>
    </citation>
    <scope>NUCLEOTIDE SEQUENCE [LARGE SCALE GENOMIC DNA]</scope>
    <source>
        <strain evidence="3">DSM 22006</strain>
    </source>
</reference>
<comment type="caution">
    <text evidence="2">The sequence shown here is derived from an EMBL/GenBank/DDBJ whole genome shotgun (WGS) entry which is preliminary data.</text>
</comment>
<dbReference type="EMBL" id="QIBZ01000002">
    <property type="protein sequence ID" value="RNM37041.1"/>
    <property type="molecule type" value="Genomic_DNA"/>
</dbReference>
<keyword evidence="3" id="KW-1185">Reference proteome</keyword>